<gene>
    <name evidence="2" type="ORF">EGT70_26665</name>
</gene>
<protein>
    <submittedName>
        <fullName evidence="2">Uncharacterized protein</fullName>
    </submittedName>
</protein>
<evidence type="ECO:0000313" key="2">
    <source>
        <dbReference type="EMBL" id="RPA27206.1"/>
    </source>
</evidence>
<reference evidence="3" key="1">
    <citation type="submission" date="2018-10" db="EMBL/GenBank/DDBJ databases">
        <title>FDA dAtabase for Regulatory Grade micrObial Sequences (FDA-ARGOS): Supporting development and validation of Infectious Disease Dx tests.</title>
        <authorList>
            <person name="Minogue T."/>
            <person name="Wolcott M."/>
            <person name="Wasieloski L."/>
            <person name="Aguilar W."/>
            <person name="Moore D."/>
            <person name="Jaissle J."/>
            <person name="Tallon L."/>
            <person name="Sadzewicz L."/>
            <person name="Zhao X."/>
            <person name="Vavikolanu K."/>
            <person name="Mehta A."/>
            <person name="Aluvathingal J."/>
            <person name="Nadendla S."/>
            <person name="Yan Y."/>
            <person name="Sichtig H."/>
        </authorList>
    </citation>
    <scope>NUCLEOTIDE SEQUENCE [LARGE SCALE GENOMIC DNA]</scope>
    <source>
        <strain evidence="3">FDAARGOS_588</strain>
    </source>
</reference>
<feature type="region of interest" description="Disordered" evidence="1">
    <location>
        <begin position="38"/>
        <end position="59"/>
    </location>
</feature>
<dbReference type="EMBL" id="RKJW01000002">
    <property type="protein sequence ID" value="RPA27206.1"/>
    <property type="molecule type" value="Genomic_DNA"/>
</dbReference>
<evidence type="ECO:0000256" key="1">
    <source>
        <dbReference type="SAM" id="MobiDB-lite"/>
    </source>
</evidence>
<accession>A0AAX1X9W3</accession>
<sequence length="59" mass="6293">MPPEYSPAHVEGAASRRLAAKEKSEARLAAVRRAIGVTLPPSRRAADQPISRSANRTIG</sequence>
<evidence type="ECO:0000313" key="3">
    <source>
        <dbReference type="Proteomes" id="UP000269379"/>
    </source>
</evidence>
<dbReference type="AlphaFoldDB" id="A0AAX1X9W3"/>
<feature type="compositionally biased region" description="Polar residues" evidence="1">
    <location>
        <begin position="50"/>
        <end position="59"/>
    </location>
</feature>
<organism evidence="2 3">
    <name type="scientific">Burkholderia mallei</name>
    <name type="common">Pseudomonas mallei</name>
    <dbReference type="NCBI Taxonomy" id="13373"/>
    <lineage>
        <taxon>Bacteria</taxon>
        <taxon>Pseudomonadati</taxon>
        <taxon>Pseudomonadota</taxon>
        <taxon>Betaproteobacteria</taxon>
        <taxon>Burkholderiales</taxon>
        <taxon>Burkholderiaceae</taxon>
        <taxon>Burkholderia</taxon>
        <taxon>pseudomallei group</taxon>
    </lineage>
</organism>
<comment type="caution">
    <text evidence="2">The sequence shown here is derived from an EMBL/GenBank/DDBJ whole genome shotgun (WGS) entry which is preliminary data.</text>
</comment>
<name>A0AAX1X9W3_BURML</name>
<proteinExistence type="predicted"/>
<dbReference type="Proteomes" id="UP000269379">
    <property type="component" value="Chromosome 1"/>
</dbReference>